<evidence type="ECO:0008006" key="3">
    <source>
        <dbReference type="Google" id="ProtNLM"/>
    </source>
</evidence>
<dbReference type="InterPro" id="IPR006626">
    <property type="entry name" value="PbH1"/>
</dbReference>
<dbReference type="RefSeq" id="WP_227775418.1">
    <property type="nucleotide sequence ID" value="NZ_CP085301.1"/>
</dbReference>
<name>A0AAV3UDX5_9EURY</name>
<reference evidence="1 2" key="1">
    <citation type="journal article" date="2019" name="Int. J. Syst. Evol. Microbiol.">
        <title>The Global Catalogue of Microorganisms (GCM) 10K type strain sequencing project: providing services to taxonomists for standard genome sequencing and annotation.</title>
        <authorList>
            <consortium name="The Broad Institute Genomics Platform"/>
            <consortium name="The Broad Institute Genome Sequencing Center for Infectious Disease"/>
            <person name="Wu L."/>
            <person name="Ma J."/>
        </authorList>
    </citation>
    <scope>NUCLEOTIDE SEQUENCE [LARGE SCALE GENOMIC DNA]</scope>
    <source>
        <strain evidence="1 2">JCM 17504</strain>
    </source>
</reference>
<dbReference type="EMBL" id="BAABKX010000001">
    <property type="protein sequence ID" value="GAA5042613.1"/>
    <property type="molecule type" value="Genomic_DNA"/>
</dbReference>
<dbReference type="InterPro" id="IPR011050">
    <property type="entry name" value="Pectin_lyase_fold/virulence"/>
</dbReference>
<dbReference type="SUPFAM" id="SSF51126">
    <property type="entry name" value="Pectin lyase-like"/>
    <property type="match status" value="1"/>
</dbReference>
<evidence type="ECO:0000313" key="1">
    <source>
        <dbReference type="EMBL" id="GAA5042613.1"/>
    </source>
</evidence>
<keyword evidence="2" id="KW-1185">Reference proteome</keyword>
<protein>
    <recommendedName>
        <fullName evidence="3">Pectate lyase superfamily protein domain-containing protein</fullName>
    </recommendedName>
</protein>
<dbReference type="Gene3D" id="2.160.20.10">
    <property type="entry name" value="Single-stranded right-handed beta-helix, Pectin lyase-like"/>
    <property type="match status" value="1"/>
</dbReference>
<dbReference type="GeneID" id="68615310"/>
<dbReference type="SMART" id="SM00710">
    <property type="entry name" value="PbH1"/>
    <property type="match status" value="5"/>
</dbReference>
<comment type="caution">
    <text evidence="1">The sequence shown here is derived from an EMBL/GenBank/DDBJ whole genome shotgun (WGS) entry which is preliminary data.</text>
</comment>
<gene>
    <name evidence="1" type="ORF">GCM10025751_06200</name>
</gene>
<organism evidence="1 2">
    <name type="scientific">Haladaptatus pallidirubidus</name>
    <dbReference type="NCBI Taxonomy" id="1008152"/>
    <lineage>
        <taxon>Archaea</taxon>
        <taxon>Methanobacteriati</taxon>
        <taxon>Methanobacteriota</taxon>
        <taxon>Stenosarchaea group</taxon>
        <taxon>Halobacteria</taxon>
        <taxon>Halobacteriales</taxon>
        <taxon>Haladaptataceae</taxon>
        <taxon>Haladaptatus</taxon>
    </lineage>
</organism>
<accession>A0AAV3UDX5</accession>
<sequence>MALAGLAGLGIAGTNSASAASSTYLELNGSNSMNADLDVGGYNVVNTGDIFLGDDILAQTKFASFSTYGQGDGKVQIWDVSNSQHLVRANEGGPVDIGTDLNISEGGLSINNWKIVDMVEAGADPTGNEAIDTILENEASDNTLLVFPKGTYRLDSSFELNADYSKFGMIGQPHATFEIANNLGRPAIYIGGSTAPDELILRNITVDIGTNGVDAPALHAFAKNKLDVDTFDLEGARNSNKVSGWIETVMVGVTCNPDSGGNPTERGFAHVKNLHLPDGGNYLSGNGQTGQFIGIGSVDPDKVGQINSQYGIHRGTMVFDSCYVEGFRNNGLYVSGYPGNVHVRDSHLKNNGLTNIRLSDGDSARDCRIEIDDNTLDSGGNQNPEAMALWGQEGDVLFENIEIERTSGTNRLLRDAIDGYETVFRDIDIVDNGTGDVLEFTHGGDVVLENVRVDKNAGSSYTSRIIDSATTNVTLKNVRYNSTARGIVFRNIEKVSVHDSSFDANNYAIEVKDTRSTKKLIFENNLVESGTFIWYSGRLGAIRDNHFKGNVSLQASPTKQDVSNNLGY</sequence>
<dbReference type="Proteomes" id="UP001501729">
    <property type="component" value="Unassembled WGS sequence"/>
</dbReference>
<dbReference type="InterPro" id="IPR012334">
    <property type="entry name" value="Pectin_lyas_fold"/>
</dbReference>
<proteinExistence type="predicted"/>
<dbReference type="AlphaFoldDB" id="A0AAV3UDX5"/>
<evidence type="ECO:0000313" key="2">
    <source>
        <dbReference type="Proteomes" id="UP001501729"/>
    </source>
</evidence>